<dbReference type="OrthoDB" id="6196336at2"/>
<dbReference type="Pfam" id="PF03168">
    <property type="entry name" value="LEA_2"/>
    <property type="match status" value="1"/>
</dbReference>
<proteinExistence type="predicted"/>
<name>A0A4V1AW96_9GAMM</name>
<accession>A0A4V1AW96</accession>
<dbReference type="GO" id="GO:0009269">
    <property type="term" value="P:response to desiccation"/>
    <property type="evidence" value="ECO:0007669"/>
    <property type="project" value="InterPro"/>
</dbReference>
<sequence length="177" mass="19681">MPKINFIKTILDPRWGVLALLSLALMACATLPNYERPRVYLTHLQFQEASMLAQTFLLRLRIDNPNDTALPINGIDIELILNGHSLAQGLSNQFLAVPRFGSAEVEVRATTTLISLLQQVLFLQGQEKLSYKIAGRLHLARTLGFGQSDFPFQEKGVLDLATLQKRSTRLNAVPGGR</sequence>
<keyword evidence="3" id="KW-1185">Reference proteome</keyword>
<evidence type="ECO:0000259" key="1">
    <source>
        <dbReference type="SMART" id="SM00769"/>
    </source>
</evidence>
<dbReference type="KEGG" id="nwr:E3U44_16095"/>
<gene>
    <name evidence="2" type="ORF">E3U44_16095</name>
</gene>
<dbReference type="AlphaFoldDB" id="A0A4V1AW96"/>
<organism evidence="2 3">
    <name type="scientific">Nitrosococcus wardiae</name>
    <dbReference type="NCBI Taxonomy" id="1814290"/>
    <lineage>
        <taxon>Bacteria</taxon>
        <taxon>Pseudomonadati</taxon>
        <taxon>Pseudomonadota</taxon>
        <taxon>Gammaproteobacteria</taxon>
        <taxon>Chromatiales</taxon>
        <taxon>Chromatiaceae</taxon>
        <taxon>Nitrosococcus</taxon>
    </lineage>
</organism>
<dbReference type="InterPro" id="IPR013990">
    <property type="entry name" value="WHy-dom"/>
</dbReference>
<dbReference type="InterPro" id="IPR004864">
    <property type="entry name" value="LEA_2"/>
</dbReference>
<protein>
    <recommendedName>
        <fullName evidence="1">Water stress and hypersensitive response domain-containing protein</fullName>
    </recommendedName>
</protein>
<dbReference type="EMBL" id="CP038033">
    <property type="protein sequence ID" value="QBQ55865.1"/>
    <property type="molecule type" value="Genomic_DNA"/>
</dbReference>
<dbReference type="SUPFAM" id="SSF117070">
    <property type="entry name" value="LEA14-like"/>
    <property type="match status" value="1"/>
</dbReference>
<evidence type="ECO:0000313" key="3">
    <source>
        <dbReference type="Proteomes" id="UP000294325"/>
    </source>
</evidence>
<dbReference type="Gene3D" id="2.60.40.1820">
    <property type="match status" value="1"/>
</dbReference>
<dbReference type="PROSITE" id="PS51257">
    <property type="entry name" value="PROKAR_LIPOPROTEIN"/>
    <property type="match status" value="1"/>
</dbReference>
<reference evidence="2 3" key="1">
    <citation type="submission" date="2019-03" db="EMBL/GenBank/DDBJ databases">
        <title>The genome sequence of Nitrosococcus wardiae strain D1FHST reveals the archetypal metabolic capacity of ammonia-oxidizing Gammaproteobacteria.</title>
        <authorList>
            <person name="Wang L."/>
            <person name="Lim C.K."/>
            <person name="Hanson T.E."/>
            <person name="Dang H."/>
            <person name="Klotz M.G."/>
        </authorList>
    </citation>
    <scope>NUCLEOTIDE SEQUENCE [LARGE SCALE GENOMIC DNA]</scope>
    <source>
        <strain evidence="2 3">D1FHS</strain>
    </source>
</reference>
<dbReference type="SMART" id="SM00769">
    <property type="entry name" value="WHy"/>
    <property type="match status" value="1"/>
</dbReference>
<dbReference type="Proteomes" id="UP000294325">
    <property type="component" value="Chromosome"/>
</dbReference>
<feature type="domain" description="Water stress and hypersensitive response" evidence="1">
    <location>
        <begin position="39"/>
        <end position="156"/>
    </location>
</feature>
<evidence type="ECO:0000313" key="2">
    <source>
        <dbReference type="EMBL" id="QBQ55865.1"/>
    </source>
</evidence>